<feature type="coiled-coil region" evidence="1">
    <location>
        <begin position="33"/>
        <end position="60"/>
    </location>
</feature>
<keyword evidence="2" id="KW-1133">Transmembrane helix</keyword>
<gene>
    <name evidence="4" type="ORF">B0H63DRAFT_559043</name>
</gene>
<dbReference type="Proteomes" id="UP001285441">
    <property type="component" value="Unassembled WGS sequence"/>
</dbReference>
<feature type="transmembrane region" description="Helical" evidence="2">
    <location>
        <begin position="206"/>
        <end position="227"/>
    </location>
</feature>
<keyword evidence="1" id="KW-0175">Coiled coil</keyword>
<evidence type="ECO:0000313" key="4">
    <source>
        <dbReference type="EMBL" id="KAK3387542.1"/>
    </source>
</evidence>
<evidence type="ECO:0000256" key="2">
    <source>
        <dbReference type="SAM" id="Phobius"/>
    </source>
</evidence>
<reference evidence="4" key="2">
    <citation type="submission" date="2023-06" db="EMBL/GenBank/DDBJ databases">
        <authorList>
            <consortium name="Lawrence Berkeley National Laboratory"/>
            <person name="Haridas S."/>
            <person name="Hensen N."/>
            <person name="Bonometti L."/>
            <person name="Westerberg I."/>
            <person name="Brannstrom I.O."/>
            <person name="Guillou S."/>
            <person name="Cros-Aarteil S."/>
            <person name="Calhoun S."/>
            <person name="Kuo A."/>
            <person name="Mondo S."/>
            <person name="Pangilinan J."/>
            <person name="Riley R."/>
            <person name="LaButti K."/>
            <person name="Andreopoulos B."/>
            <person name="Lipzen A."/>
            <person name="Chen C."/>
            <person name="Yanf M."/>
            <person name="Daum C."/>
            <person name="Ng V."/>
            <person name="Clum A."/>
            <person name="Steindorff A."/>
            <person name="Ohm R."/>
            <person name="Martin F."/>
            <person name="Silar P."/>
            <person name="Natvig D."/>
            <person name="Lalanne C."/>
            <person name="Gautier V."/>
            <person name="Ament-velasquez S.L."/>
            <person name="Kruys A."/>
            <person name="Hutchinson M.I."/>
            <person name="Powell A.J."/>
            <person name="Barry K."/>
            <person name="Miller A.N."/>
            <person name="Grigoriev I.V."/>
            <person name="Debuchy R."/>
            <person name="Gladieux P."/>
            <person name="Thoren M.H."/>
            <person name="Johannesson H."/>
        </authorList>
    </citation>
    <scope>NUCLEOTIDE SEQUENCE</scope>
    <source>
        <strain evidence="4">CBS 232.78</strain>
    </source>
</reference>
<evidence type="ECO:0000313" key="5">
    <source>
        <dbReference type="Proteomes" id="UP001285441"/>
    </source>
</evidence>
<evidence type="ECO:0000256" key="1">
    <source>
        <dbReference type="SAM" id="Coils"/>
    </source>
</evidence>
<accession>A0AAE0NTR5</accession>
<dbReference type="AlphaFoldDB" id="A0AAE0NTR5"/>
<feature type="domain" description="DUF6594" evidence="3">
    <location>
        <begin position="11"/>
        <end position="267"/>
    </location>
</feature>
<organism evidence="4 5">
    <name type="scientific">Podospora didyma</name>
    <dbReference type="NCBI Taxonomy" id="330526"/>
    <lineage>
        <taxon>Eukaryota</taxon>
        <taxon>Fungi</taxon>
        <taxon>Dikarya</taxon>
        <taxon>Ascomycota</taxon>
        <taxon>Pezizomycotina</taxon>
        <taxon>Sordariomycetes</taxon>
        <taxon>Sordariomycetidae</taxon>
        <taxon>Sordariales</taxon>
        <taxon>Podosporaceae</taxon>
        <taxon>Podospora</taxon>
    </lineage>
</organism>
<reference evidence="4" key="1">
    <citation type="journal article" date="2023" name="Mol. Phylogenet. Evol.">
        <title>Genome-scale phylogeny and comparative genomics of the fungal order Sordariales.</title>
        <authorList>
            <person name="Hensen N."/>
            <person name="Bonometti L."/>
            <person name="Westerberg I."/>
            <person name="Brannstrom I.O."/>
            <person name="Guillou S."/>
            <person name="Cros-Aarteil S."/>
            <person name="Calhoun S."/>
            <person name="Haridas S."/>
            <person name="Kuo A."/>
            <person name="Mondo S."/>
            <person name="Pangilinan J."/>
            <person name="Riley R."/>
            <person name="LaButti K."/>
            <person name="Andreopoulos B."/>
            <person name="Lipzen A."/>
            <person name="Chen C."/>
            <person name="Yan M."/>
            <person name="Daum C."/>
            <person name="Ng V."/>
            <person name="Clum A."/>
            <person name="Steindorff A."/>
            <person name="Ohm R.A."/>
            <person name="Martin F."/>
            <person name="Silar P."/>
            <person name="Natvig D.O."/>
            <person name="Lalanne C."/>
            <person name="Gautier V."/>
            <person name="Ament-Velasquez S.L."/>
            <person name="Kruys A."/>
            <person name="Hutchinson M.I."/>
            <person name="Powell A.J."/>
            <person name="Barry K."/>
            <person name="Miller A.N."/>
            <person name="Grigoriev I.V."/>
            <person name="Debuchy R."/>
            <person name="Gladieux P."/>
            <person name="Hiltunen Thoren M."/>
            <person name="Johannesson H."/>
        </authorList>
    </citation>
    <scope>NUCLEOTIDE SEQUENCE</scope>
    <source>
        <strain evidence="4">CBS 232.78</strain>
    </source>
</reference>
<evidence type="ECO:0000259" key="3">
    <source>
        <dbReference type="Pfam" id="PF20237"/>
    </source>
</evidence>
<dbReference type="InterPro" id="IPR046529">
    <property type="entry name" value="DUF6594"/>
</dbReference>
<keyword evidence="5" id="KW-1185">Reference proteome</keyword>
<dbReference type="PANTHER" id="PTHR34502:SF4">
    <property type="entry name" value="DUF6594 DOMAIN-CONTAINING PROTEIN"/>
    <property type="match status" value="1"/>
</dbReference>
<proteinExistence type="predicted"/>
<name>A0AAE0NTR5_9PEZI</name>
<sequence>MQPPDRFVDGFPSLAAFVASDRDGTAAIFKRFNRLAARNLLLLQSELADLQAKLDTYDSEDARMETLQSLRHWADYKARATSNPSRMALVHQIRATLKEYREAMLFESTLAAIPPPDRKTLKAFRFNFFHGRPQTPEAFPTLGGNSCSLYDDPDDLVALHASDHRDRLTVFVQDNFGYLFKDEPVHGNSSSSSAVDYASGRKIASFIAYLSTILAALLLLGATIVLYNVTSDTLKLGLVALFTILFSASVGLLTNAKRSEVFGSTAA</sequence>
<dbReference type="EMBL" id="JAULSW010000003">
    <property type="protein sequence ID" value="KAK3387542.1"/>
    <property type="molecule type" value="Genomic_DNA"/>
</dbReference>
<keyword evidence="2" id="KW-0812">Transmembrane</keyword>
<feature type="transmembrane region" description="Helical" evidence="2">
    <location>
        <begin position="233"/>
        <end position="253"/>
    </location>
</feature>
<protein>
    <recommendedName>
        <fullName evidence="3">DUF6594 domain-containing protein</fullName>
    </recommendedName>
</protein>
<dbReference type="Pfam" id="PF20237">
    <property type="entry name" value="DUF6594"/>
    <property type="match status" value="1"/>
</dbReference>
<dbReference type="PANTHER" id="PTHR34502">
    <property type="entry name" value="DUF6594 DOMAIN-CONTAINING PROTEIN-RELATED"/>
    <property type="match status" value="1"/>
</dbReference>
<comment type="caution">
    <text evidence="4">The sequence shown here is derived from an EMBL/GenBank/DDBJ whole genome shotgun (WGS) entry which is preliminary data.</text>
</comment>
<keyword evidence="2" id="KW-0472">Membrane</keyword>